<evidence type="ECO:0000256" key="3">
    <source>
        <dbReference type="ARBA" id="ARBA00022630"/>
    </source>
</evidence>
<evidence type="ECO:0000256" key="1">
    <source>
        <dbReference type="ARBA" id="ARBA00004726"/>
    </source>
</evidence>
<dbReference type="SUPFAM" id="SSF52374">
    <property type="entry name" value="Nucleotidylyl transferase"/>
    <property type="match status" value="1"/>
</dbReference>
<organism evidence="11 12">
    <name type="scientific">Riccia fluitans</name>
    <dbReference type="NCBI Taxonomy" id="41844"/>
    <lineage>
        <taxon>Eukaryota</taxon>
        <taxon>Viridiplantae</taxon>
        <taxon>Streptophyta</taxon>
        <taxon>Embryophyta</taxon>
        <taxon>Marchantiophyta</taxon>
        <taxon>Marchantiopsida</taxon>
        <taxon>Marchantiidae</taxon>
        <taxon>Marchantiales</taxon>
        <taxon>Ricciaceae</taxon>
        <taxon>Riccia</taxon>
    </lineage>
</organism>
<accession>A0ABD1ZME7</accession>
<dbReference type="Proteomes" id="UP001605036">
    <property type="component" value="Unassembled WGS sequence"/>
</dbReference>
<evidence type="ECO:0000256" key="6">
    <source>
        <dbReference type="ARBA" id="ARBA00022695"/>
    </source>
</evidence>
<keyword evidence="3" id="KW-0285">Flavoprotein</keyword>
<evidence type="ECO:0000256" key="5">
    <source>
        <dbReference type="ARBA" id="ARBA00022679"/>
    </source>
</evidence>
<dbReference type="EC" id="2.7.7.2" evidence="2"/>
<dbReference type="InterPro" id="IPR015864">
    <property type="entry name" value="FAD_synthase"/>
</dbReference>
<keyword evidence="7" id="KW-0547">Nucleotide-binding</keyword>
<evidence type="ECO:0000259" key="10">
    <source>
        <dbReference type="Pfam" id="PF06574"/>
    </source>
</evidence>
<dbReference type="CDD" id="cd02064">
    <property type="entry name" value="FAD_synthetase_N"/>
    <property type="match status" value="1"/>
</dbReference>
<keyword evidence="4" id="KW-0288">FMN</keyword>
<dbReference type="AlphaFoldDB" id="A0ABD1ZME7"/>
<evidence type="ECO:0000256" key="2">
    <source>
        <dbReference type="ARBA" id="ARBA00012393"/>
    </source>
</evidence>
<dbReference type="GO" id="GO:0003919">
    <property type="term" value="F:FMN adenylyltransferase activity"/>
    <property type="evidence" value="ECO:0007669"/>
    <property type="project" value="UniProtKB-EC"/>
</dbReference>
<feature type="domain" description="FAD synthetase" evidence="10">
    <location>
        <begin position="137"/>
        <end position="276"/>
    </location>
</feature>
<keyword evidence="9" id="KW-0067">ATP-binding</keyword>
<protein>
    <recommendedName>
        <fullName evidence="2">FAD synthase</fullName>
        <ecNumber evidence="2">2.7.7.2</ecNumber>
    </recommendedName>
</protein>
<evidence type="ECO:0000256" key="4">
    <source>
        <dbReference type="ARBA" id="ARBA00022643"/>
    </source>
</evidence>
<dbReference type="Pfam" id="PF06574">
    <property type="entry name" value="FAD_syn"/>
    <property type="match status" value="1"/>
</dbReference>
<proteinExistence type="predicted"/>
<evidence type="ECO:0000256" key="9">
    <source>
        <dbReference type="ARBA" id="ARBA00022840"/>
    </source>
</evidence>
<sequence>MAMTRGASANAICASGSFSWGAVVVVNSFISSAGRNSQDSKKCSRWQATVSFSNGSDSLISKSCALSPNGGRRCSLFNNKVQRGCRRTGSMDVVLAEVSEETQKFRPMSIREDKEDPIISTECISKPVKNFPVPDIRGGVVALGKFDALHIGHRALAEQAARMGSPVLLSFSGMGEVLGWAPRLPVAALCDRKRIMSIWAKRCGGVIPQEYALDFTKVRSLSPEEFVRKLAKELQVSGVVAGANYRFGYKAAGDASDLVHLCNEYGLQAFIVDPVMDSLEIDFTKEEMSGLSREKGQVSSTRVRKALAKGDLERVARLLGRKHRLVLTLENARRKGEVLLVPVRNALNQAPKEGCYDCTVVRTGEPQDSGITASLSDLSDEVIGVGKVKIGSEDVEISLRDDSAEQLLQRTLLGLEFPYG</sequence>
<evidence type="ECO:0000313" key="12">
    <source>
        <dbReference type="Proteomes" id="UP001605036"/>
    </source>
</evidence>
<comment type="pathway">
    <text evidence="1">Cofactor biosynthesis; FAD biosynthesis; FAD from FMN: step 1/1.</text>
</comment>
<evidence type="ECO:0000313" key="11">
    <source>
        <dbReference type="EMBL" id="KAL2652467.1"/>
    </source>
</evidence>
<dbReference type="InterPro" id="IPR014729">
    <property type="entry name" value="Rossmann-like_a/b/a_fold"/>
</dbReference>
<dbReference type="GO" id="GO:0005524">
    <property type="term" value="F:ATP binding"/>
    <property type="evidence" value="ECO:0007669"/>
    <property type="project" value="UniProtKB-KW"/>
</dbReference>
<dbReference type="Gene3D" id="3.40.50.620">
    <property type="entry name" value="HUPs"/>
    <property type="match status" value="1"/>
</dbReference>
<reference evidence="11 12" key="1">
    <citation type="submission" date="2024-09" db="EMBL/GenBank/DDBJ databases">
        <title>Chromosome-scale assembly of Riccia fluitans.</title>
        <authorList>
            <person name="Paukszto L."/>
            <person name="Sawicki J."/>
            <person name="Karawczyk K."/>
            <person name="Piernik-Szablinska J."/>
            <person name="Szczecinska M."/>
            <person name="Mazdziarz M."/>
        </authorList>
    </citation>
    <scope>NUCLEOTIDE SEQUENCE [LARGE SCALE GENOMIC DNA]</scope>
    <source>
        <strain evidence="11">Rf_01</strain>
        <tissue evidence="11">Aerial parts of the thallus</tissue>
    </source>
</reference>
<evidence type="ECO:0000256" key="7">
    <source>
        <dbReference type="ARBA" id="ARBA00022741"/>
    </source>
</evidence>
<evidence type="ECO:0000256" key="8">
    <source>
        <dbReference type="ARBA" id="ARBA00022827"/>
    </source>
</evidence>
<keyword evidence="12" id="KW-1185">Reference proteome</keyword>
<keyword evidence="6" id="KW-0548">Nucleotidyltransferase</keyword>
<keyword evidence="5" id="KW-0808">Transferase</keyword>
<dbReference type="EMBL" id="JBHFFA010000001">
    <property type="protein sequence ID" value="KAL2652467.1"/>
    <property type="molecule type" value="Genomic_DNA"/>
</dbReference>
<comment type="caution">
    <text evidence="11">The sequence shown here is derived from an EMBL/GenBank/DDBJ whole genome shotgun (WGS) entry which is preliminary data.</text>
</comment>
<keyword evidence="8" id="KW-0274">FAD</keyword>
<name>A0ABD1ZME7_9MARC</name>
<gene>
    <name evidence="11" type="ORF">R1flu_020595</name>
</gene>